<dbReference type="Proteomes" id="UP000019678">
    <property type="component" value="Unassembled WGS sequence"/>
</dbReference>
<organism evidence="2 3">
    <name type="scientific">Chondromyces apiculatus DSM 436</name>
    <dbReference type="NCBI Taxonomy" id="1192034"/>
    <lineage>
        <taxon>Bacteria</taxon>
        <taxon>Pseudomonadati</taxon>
        <taxon>Myxococcota</taxon>
        <taxon>Polyangia</taxon>
        <taxon>Polyangiales</taxon>
        <taxon>Polyangiaceae</taxon>
        <taxon>Chondromyces</taxon>
    </lineage>
</organism>
<comment type="caution">
    <text evidence="2">The sequence shown here is derived from an EMBL/GenBank/DDBJ whole genome shotgun (WGS) entry which is preliminary data.</text>
</comment>
<dbReference type="EMBL" id="ASRX01000038">
    <property type="protein sequence ID" value="EYF04122.1"/>
    <property type="molecule type" value="Genomic_DNA"/>
</dbReference>
<proteinExistence type="predicted"/>
<evidence type="ECO:0000256" key="1">
    <source>
        <dbReference type="SAM" id="MobiDB-lite"/>
    </source>
</evidence>
<evidence type="ECO:0000313" key="3">
    <source>
        <dbReference type="Proteomes" id="UP000019678"/>
    </source>
</evidence>
<reference evidence="2 3" key="1">
    <citation type="submission" date="2013-05" db="EMBL/GenBank/DDBJ databases">
        <title>Genome assembly of Chondromyces apiculatus DSM 436.</title>
        <authorList>
            <person name="Sharma G."/>
            <person name="Khatri I."/>
            <person name="Kaur C."/>
            <person name="Mayilraj S."/>
            <person name="Subramanian S."/>
        </authorList>
    </citation>
    <scope>NUCLEOTIDE SEQUENCE [LARGE SCALE GENOMIC DNA]</scope>
    <source>
        <strain evidence="2 3">DSM 436</strain>
    </source>
</reference>
<gene>
    <name evidence="2" type="ORF">CAP_4805</name>
</gene>
<dbReference type="PROSITE" id="PS51257">
    <property type="entry name" value="PROKAR_LIPOPROTEIN"/>
    <property type="match status" value="1"/>
</dbReference>
<dbReference type="AlphaFoldDB" id="A0A017T563"/>
<dbReference type="RefSeq" id="WP_197041314.1">
    <property type="nucleotide sequence ID" value="NZ_ASRX01000038.1"/>
</dbReference>
<protein>
    <submittedName>
        <fullName evidence="2">Erythrocyte membrane protein 1 (PfEMP1)</fullName>
    </submittedName>
</protein>
<keyword evidence="3" id="KW-1185">Reference proteome</keyword>
<name>A0A017T563_9BACT</name>
<feature type="region of interest" description="Disordered" evidence="1">
    <location>
        <begin position="23"/>
        <end position="60"/>
    </location>
</feature>
<sequence>MLTFRTASSLVGVVLVASLGGCGGGSEDQGSPTGSGGGGASQGGGGAGEGGTEGVGGMGGVGGSGGAGGAGGSGDVGGAGGAGGSGGTGGSTPLLCGNGMLDAGELCDPAIATGEPGACPVACDDGDACTVDSLAGADCDVHCATMPVPAMDGDGCCPAGQMVGTDGDCEPLYPLGSAVTVCTGAFQAPSLAATGAGFAVGCTPDGNQNVTPQVKIVDGAGALIAAHTLLTSDGYYYTPIQLTGHDGRYQALYQYNCDDNGSWQVGWGWGCIDFREYDPMTGALVSPSLVFGETGHNGHPVLDWSGTEFGVGWVSYDDVYFRRLDANRQLVGGGRLDNILVGADPLNSDARDSARTEILWDGSGYGIFSVMGYRLYFARVNAMGAVVTPLVDIGSAYTQTFRGQLSAVYQNGAYFVAHLSGGSGTGVSFLKVSLTGSVLASTVVTTTGADRTVDVHAMGGLFYLVTQDGAGNAVMTVLDEAAAVVPGMSGVLGDTPMRYPAVARDPVSGDVGVAYLSSGWGGAVSFQRFRQGP</sequence>
<evidence type="ECO:0000313" key="2">
    <source>
        <dbReference type="EMBL" id="EYF04122.1"/>
    </source>
</evidence>
<accession>A0A017T563</accession>